<organism evidence="2 3">
    <name type="scientific">Planotetraspora silvatica</name>
    <dbReference type="NCBI Taxonomy" id="234614"/>
    <lineage>
        <taxon>Bacteria</taxon>
        <taxon>Bacillati</taxon>
        <taxon>Actinomycetota</taxon>
        <taxon>Actinomycetes</taxon>
        <taxon>Streptosporangiales</taxon>
        <taxon>Streptosporangiaceae</taxon>
        <taxon>Planotetraspora</taxon>
    </lineage>
</organism>
<gene>
    <name evidence="2" type="primary">qor_5</name>
    <name evidence="2" type="ORF">Psi02_66210</name>
</gene>
<dbReference type="InterPro" id="IPR036291">
    <property type="entry name" value="NAD(P)-bd_dom_sf"/>
</dbReference>
<keyword evidence="3" id="KW-1185">Reference proteome</keyword>
<dbReference type="EMBL" id="BOOQ01000049">
    <property type="protein sequence ID" value="GII50197.1"/>
    <property type="molecule type" value="Genomic_DNA"/>
</dbReference>
<dbReference type="GO" id="GO:0016491">
    <property type="term" value="F:oxidoreductase activity"/>
    <property type="evidence" value="ECO:0007669"/>
    <property type="project" value="InterPro"/>
</dbReference>
<reference evidence="2" key="1">
    <citation type="submission" date="2021-01" db="EMBL/GenBank/DDBJ databases">
        <title>Whole genome shotgun sequence of Planotetraspora silvatica NBRC 100141.</title>
        <authorList>
            <person name="Komaki H."/>
            <person name="Tamura T."/>
        </authorList>
    </citation>
    <scope>NUCLEOTIDE SEQUENCE</scope>
    <source>
        <strain evidence="2">NBRC 100141</strain>
    </source>
</reference>
<dbReference type="SUPFAM" id="SSF51735">
    <property type="entry name" value="NAD(P)-binding Rossmann-fold domains"/>
    <property type="match status" value="1"/>
</dbReference>
<feature type="domain" description="Enoyl reductase (ER)" evidence="1">
    <location>
        <begin position="29"/>
        <end position="343"/>
    </location>
</feature>
<comment type="caution">
    <text evidence="2">The sequence shown here is derived from an EMBL/GenBank/DDBJ whole genome shotgun (WGS) entry which is preliminary data.</text>
</comment>
<dbReference type="InterPro" id="IPR013154">
    <property type="entry name" value="ADH-like_N"/>
</dbReference>
<dbReference type="SMART" id="SM00829">
    <property type="entry name" value="PKS_ER"/>
    <property type="match status" value="1"/>
</dbReference>
<dbReference type="PANTHER" id="PTHR43677:SF11">
    <property type="entry name" value="ZINC-CONTAINING ALCOHOL DEHYDROGENASE"/>
    <property type="match status" value="1"/>
</dbReference>
<evidence type="ECO:0000259" key="1">
    <source>
        <dbReference type="SMART" id="SM00829"/>
    </source>
</evidence>
<dbReference type="InterPro" id="IPR013149">
    <property type="entry name" value="ADH-like_C"/>
</dbReference>
<dbReference type="Pfam" id="PF00107">
    <property type="entry name" value="ADH_zinc_N"/>
    <property type="match status" value="1"/>
</dbReference>
<dbReference type="SUPFAM" id="SSF50129">
    <property type="entry name" value="GroES-like"/>
    <property type="match status" value="1"/>
</dbReference>
<accession>A0A8J3XPX7</accession>
<dbReference type="Proteomes" id="UP000644610">
    <property type="component" value="Unassembled WGS sequence"/>
</dbReference>
<dbReference type="Pfam" id="PF08240">
    <property type="entry name" value="ADH_N"/>
    <property type="match status" value="1"/>
</dbReference>
<dbReference type="InterPro" id="IPR020843">
    <property type="entry name" value="ER"/>
</dbReference>
<dbReference type="RefSeq" id="WP_239095360.1">
    <property type="nucleotide sequence ID" value="NZ_BAAAKY010000014.1"/>
</dbReference>
<dbReference type="InterPro" id="IPR011032">
    <property type="entry name" value="GroES-like_sf"/>
</dbReference>
<dbReference type="PANTHER" id="PTHR43677">
    <property type="entry name" value="SHORT-CHAIN DEHYDROGENASE/REDUCTASE"/>
    <property type="match status" value="1"/>
</dbReference>
<dbReference type="Gene3D" id="3.40.50.720">
    <property type="entry name" value="NAD(P)-binding Rossmann-like Domain"/>
    <property type="match status" value="1"/>
</dbReference>
<evidence type="ECO:0000313" key="2">
    <source>
        <dbReference type="EMBL" id="GII50197.1"/>
    </source>
</evidence>
<name>A0A8J3XPX7_9ACTN</name>
<evidence type="ECO:0000313" key="3">
    <source>
        <dbReference type="Proteomes" id="UP000644610"/>
    </source>
</evidence>
<sequence>MSDASDMDDVGGVSDMDDVMRAAVIRACGDAPAAGARDRPRREKGRVVVSVLAAPITPLDLLCASGTSYFGIPELPYVPGVQGVGFVTEDTEWGPAGTRVWFPTPAGMRPGDGSLAQYCSVPEEDLVPLPDGVGEAQAAALGLSAVAAWMALTWRAALRPGEQVLVLGAGGVVGQVAVQAARLLGAHRVVAACRSDAAQETARAAGADAVVPITAGDDAATLAERMAAACDGGADVVIDPLFGVPAEAAVRVLAQGGRLVNLGGSAGETATLGSSALRSRSAAVLGYTNNDLTKDQRRTAFSQVMEHAVAGRLKVAFDTAPLDHIGTAWASQAAATAPRRIVVTPWARSTPDGSGLN</sequence>
<dbReference type="Gene3D" id="3.90.180.10">
    <property type="entry name" value="Medium-chain alcohol dehydrogenases, catalytic domain"/>
    <property type="match status" value="1"/>
</dbReference>
<proteinExistence type="predicted"/>
<dbReference type="AlphaFoldDB" id="A0A8J3XPX7"/>
<dbReference type="InterPro" id="IPR051397">
    <property type="entry name" value="Zn-ADH-like_protein"/>
</dbReference>
<protein>
    <submittedName>
        <fullName evidence="2">NADPH:quinone reductase</fullName>
    </submittedName>
</protein>